<evidence type="ECO:0000313" key="3">
    <source>
        <dbReference type="Proteomes" id="UP001187192"/>
    </source>
</evidence>
<name>A0AA88DKU7_FICCA</name>
<protein>
    <submittedName>
        <fullName evidence="2">Uncharacterized protein</fullName>
    </submittedName>
</protein>
<comment type="caution">
    <text evidence="2">The sequence shown here is derived from an EMBL/GenBank/DDBJ whole genome shotgun (WGS) entry which is preliminary data.</text>
</comment>
<feature type="compositionally biased region" description="Basic and acidic residues" evidence="1">
    <location>
        <begin position="28"/>
        <end position="40"/>
    </location>
</feature>
<dbReference type="EMBL" id="BTGU01000068">
    <property type="protein sequence ID" value="GMN57117.1"/>
    <property type="molecule type" value="Genomic_DNA"/>
</dbReference>
<evidence type="ECO:0000313" key="2">
    <source>
        <dbReference type="EMBL" id="GMN57117.1"/>
    </source>
</evidence>
<organism evidence="2 3">
    <name type="scientific">Ficus carica</name>
    <name type="common">Common fig</name>
    <dbReference type="NCBI Taxonomy" id="3494"/>
    <lineage>
        <taxon>Eukaryota</taxon>
        <taxon>Viridiplantae</taxon>
        <taxon>Streptophyta</taxon>
        <taxon>Embryophyta</taxon>
        <taxon>Tracheophyta</taxon>
        <taxon>Spermatophyta</taxon>
        <taxon>Magnoliopsida</taxon>
        <taxon>eudicotyledons</taxon>
        <taxon>Gunneridae</taxon>
        <taxon>Pentapetalae</taxon>
        <taxon>rosids</taxon>
        <taxon>fabids</taxon>
        <taxon>Rosales</taxon>
        <taxon>Moraceae</taxon>
        <taxon>Ficeae</taxon>
        <taxon>Ficus</taxon>
    </lineage>
</organism>
<feature type="compositionally biased region" description="Polar residues" evidence="1">
    <location>
        <begin position="42"/>
        <end position="70"/>
    </location>
</feature>
<dbReference type="Proteomes" id="UP001187192">
    <property type="component" value="Unassembled WGS sequence"/>
</dbReference>
<keyword evidence="3" id="KW-1185">Reference proteome</keyword>
<feature type="region of interest" description="Disordered" evidence="1">
    <location>
        <begin position="1"/>
        <end position="70"/>
    </location>
</feature>
<sequence>MHRSPDRSRQSRRYPPDQLMPTPCRCQPRVDADLAVKERPATSPQLNHRPSATHTMSSLDCNKSYSGQEP</sequence>
<dbReference type="AlphaFoldDB" id="A0AA88DKU7"/>
<gene>
    <name evidence="2" type="ORF">TIFTF001_026233</name>
</gene>
<reference evidence="2" key="1">
    <citation type="submission" date="2023-07" db="EMBL/GenBank/DDBJ databases">
        <title>draft genome sequence of fig (Ficus carica).</title>
        <authorList>
            <person name="Takahashi T."/>
            <person name="Nishimura K."/>
        </authorList>
    </citation>
    <scope>NUCLEOTIDE SEQUENCE</scope>
</reference>
<proteinExistence type="predicted"/>
<accession>A0AA88DKU7</accession>
<evidence type="ECO:0000256" key="1">
    <source>
        <dbReference type="SAM" id="MobiDB-lite"/>
    </source>
</evidence>